<dbReference type="RefSeq" id="XP_018191371.1">
    <property type="nucleotide sequence ID" value="XM_018336906.1"/>
</dbReference>
<dbReference type="Proteomes" id="UP000076632">
    <property type="component" value="Unassembled WGS sequence"/>
</dbReference>
<evidence type="ECO:0000313" key="2">
    <source>
        <dbReference type="EMBL" id="KZF25816.1"/>
    </source>
</evidence>
<protein>
    <submittedName>
        <fullName evidence="2">Uncharacterized protein</fullName>
    </submittedName>
</protein>
<reference evidence="2 3" key="1">
    <citation type="journal article" date="2016" name="Fungal Biol.">
        <title>The genome of Xylona heveae provides a window into fungal endophytism.</title>
        <authorList>
            <person name="Gazis R."/>
            <person name="Kuo A."/>
            <person name="Riley R."/>
            <person name="LaButti K."/>
            <person name="Lipzen A."/>
            <person name="Lin J."/>
            <person name="Amirebrahimi M."/>
            <person name="Hesse C.N."/>
            <person name="Spatafora J.W."/>
            <person name="Henrissat B."/>
            <person name="Hainaut M."/>
            <person name="Grigoriev I.V."/>
            <person name="Hibbett D.S."/>
        </authorList>
    </citation>
    <scope>NUCLEOTIDE SEQUENCE [LARGE SCALE GENOMIC DNA]</scope>
    <source>
        <strain evidence="2 3">TC161</strain>
    </source>
</reference>
<keyword evidence="1" id="KW-0472">Membrane</keyword>
<keyword evidence="3" id="KW-1185">Reference proteome</keyword>
<accession>A0A165J6U9</accession>
<dbReference type="InParanoid" id="A0A165J6U9"/>
<feature type="transmembrane region" description="Helical" evidence="1">
    <location>
        <begin position="41"/>
        <end position="60"/>
    </location>
</feature>
<dbReference type="GeneID" id="28902043"/>
<proteinExistence type="predicted"/>
<gene>
    <name evidence="2" type="ORF">L228DRAFT_84248</name>
</gene>
<keyword evidence="1" id="KW-1133">Transmembrane helix</keyword>
<organism evidence="2 3">
    <name type="scientific">Xylona heveae (strain CBS 132557 / TC161)</name>
    <dbReference type="NCBI Taxonomy" id="1328760"/>
    <lineage>
        <taxon>Eukaryota</taxon>
        <taxon>Fungi</taxon>
        <taxon>Dikarya</taxon>
        <taxon>Ascomycota</taxon>
        <taxon>Pezizomycotina</taxon>
        <taxon>Xylonomycetes</taxon>
        <taxon>Xylonales</taxon>
        <taxon>Xylonaceae</taxon>
        <taxon>Xylona</taxon>
    </lineage>
</organism>
<evidence type="ECO:0000256" key="1">
    <source>
        <dbReference type="SAM" id="Phobius"/>
    </source>
</evidence>
<evidence type="ECO:0000313" key="3">
    <source>
        <dbReference type="Proteomes" id="UP000076632"/>
    </source>
</evidence>
<feature type="transmembrane region" description="Helical" evidence="1">
    <location>
        <begin position="67"/>
        <end position="88"/>
    </location>
</feature>
<dbReference type="EMBL" id="KV407455">
    <property type="protein sequence ID" value="KZF25816.1"/>
    <property type="molecule type" value="Genomic_DNA"/>
</dbReference>
<name>A0A165J6U9_XYLHT</name>
<sequence>MQLHFRAQNVCGLTAWTAQAMQIREDHVSIEDDRGGVGGEFVIIGCGVGGAKGMGVGLWLEWKHGIISISIIVVVVVVLLSFFTPTVAGDPASGDV</sequence>
<keyword evidence="1" id="KW-0812">Transmembrane</keyword>
<dbReference type="AlphaFoldDB" id="A0A165J6U9"/>